<organism evidence="8 9">
    <name type="scientific">Arthrobacter stackebrandtii</name>
    <dbReference type="NCBI Taxonomy" id="272161"/>
    <lineage>
        <taxon>Bacteria</taxon>
        <taxon>Bacillati</taxon>
        <taxon>Actinomycetota</taxon>
        <taxon>Actinomycetes</taxon>
        <taxon>Micrococcales</taxon>
        <taxon>Micrococcaceae</taxon>
        <taxon>Arthrobacter</taxon>
    </lineage>
</organism>
<sequence>MSAKMYRSQDRIIAGVCGGLAEHLGVNVGVVRAIMIGTSFLFGAGLVFYGWLWLLVPMAGEQSAEGGKLLDADGNPRLALFRPAPGATAEAVAGGQRRPLSVGFREVAAGGALVIAAVVIFGQQQGWNLQLGTLIPLLVIVLGAVLAWMQLDDTRRIGLLSATKMNTPVSMLRLGGGLALVVTGVIVIVAGSGSWTLVWSSVVAALAVLAGVGLVLAPWALKFWREFQNERAGRIRETERAEIAAHLHDSVLQTLALIQKSANSPADVTRLARAQERELREWIYQDNEHDAGALVERVKAVCAEAEDLYGQAVEVVAVGDAELSDRGNALVQAVREAVLNGVRHGGTTVSVYVEAGPKGVDVFIKDRGPGFDVDAVPADRLGVRESVVGRMQRNGGTAEIISSEDGTEVRLHLPSETPASEDAK</sequence>
<keyword evidence="3" id="KW-0902">Two-component regulatory system</keyword>
<keyword evidence="5" id="KW-0472">Membrane</keyword>
<evidence type="ECO:0000259" key="6">
    <source>
        <dbReference type="Pfam" id="PF02518"/>
    </source>
</evidence>
<accession>A0ABS4YWU8</accession>
<dbReference type="InterPro" id="IPR003594">
    <property type="entry name" value="HATPase_dom"/>
</dbReference>
<name>A0ABS4YWU8_9MICC</name>
<dbReference type="PANTHER" id="PTHR24421">
    <property type="entry name" value="NITRATE/NITRITE SENSOR PROTEIN NARX-RELATED"/>
    <property type="match status" value="1"/>
</dbReference>
<dbReference type="Gene3D" id="3.30.565.10">
    <property type="entry name" value="Histidine kinase-like ATPase, C-terminal domain"/>
    <property type="match status" value="1"/>
</dbReference>
<proteinExistence type="predicted"/>
<feature type="transmembrane region" description="Helical" evidence="5">
    <location>
        <begin position="107"/>
        <end position="123"/>
    </location>
</feature>
<evidence type="ECO:0000259" key="7">
    <source>
        <dbReference type="Pfam" id="PF04024"/>
    </source>
</evidence>
<feature type="domain" description="Phage shock protein PspC N-terminal" evidence="7">
    <location>
        <begin position="4"/>
        <end position="58"/>
    </location>
</feature>
<evidence type="ECO:0000256" key="2">
    <source>
        <dbReference type="ARBA" id="ARBA00022777"/>
    </source>
</evidence>
<feature type="domain" description="Histidine kinase/HSP90-like ATPase" evidence="6">
    <location>
        <begin position="328"/>
        <end position="416"/>
    </location>
</feature>
<dbReference type="InterPro" id="IPR050482">
    <property type="entry name" value="Sensor_HK_TwoCompSys"/>
</dbReference>
<dbReference type="InterPro" id="IPR007168">
    <property type="entry name" value="Phageshock_PspC_N"/>
</dbReference>
<evidence type="ECO:0000256" key="3">
    <source>
        <dbReference type="ARBA" id="ARBA00023012"/>
    </source>
</evidence>
<dbReference type="RefSeq" id="WP_209680453.1">
    <property type="nucleotide sequence ID" value="NZ_JAGIOI010000001.1"/>
</dbReference>
<keyword evidence="5" id="KW-1133">Transmembrane helix</keyword>
<feature type="transmembrane region" description="Helical" evidence="5">
    <location>
        <begin position="170"/>
        <end position="191"/>
    </location>
</feature>
<protein>
    <submittedName>
        <fullName evidence="8">Signal transduction histidine kinase/phage shock protein PspC (Stress-responsive transcriptional regulator)</fullName>
    </submittedName>
</protein>
<dbReference type="SUPFAM" id="SSF55874">
    <property type="entry name" value="ATPase domain of HSP90 chaperone/DNA topoisomerase II/histidine kinase"/>
    <property type="match status" value="1"/>
</dbReference>
<dbReference type="EMBL" id="JAGIOI010000001">
    <property type="protein sequence ID" value="MBP2413291.1"/>
    <property type="molecule type" value="Genomic_DNA"/>
</dbReference>
<feature type="transmembrane region" description="Helical" evidence="5">
    <location>
        <begin position="129"/>
        <end position="149"/>
    </location>
</feature>
<dbReference type="Pfam" id="PF02518">
    <property type="entry name" value="HATPase_c"/>
    <property type="match status" value="1"/>
</dbReference>
<evidence type="ECO:0000313" key="9">
    <source>
        <dbReference type="Proteomes" id="UP000711614"/>
    </source>
</evidence>
<keyword evidence="1" id="KW-0808">Transferase</keyword>
<feature type="transmembrane region" description="Helical" evidence="5">
    <location>
        <begin position="197"/>
        <end position="221"/>
    </location>
</feature>
<keyword evidence="2 8" id="KW-0418">Kinase</keyword>
<keyword evidence="9" id="KW-1185">Reference proteome</keyword>
<reference evidence="8 9" key="1">
    <citation type="submission" date="2021-03" db="EMBL/GenBank/DDBJ databases">
        <title>Sequencing the genomes of 1000 actinobacteria strains.</title>
        <authorList>
            <person name="Klenk H.-P."/>
        </authorList>
    </citation>
    <scope>NUCLEOTIDE SEQUENCE [LARGE SCALE GENOMIC DNA]</scope>
    <source>
        <strain evidence="8 9">DSM 16005</strain>
    </source>
</reference>
<evidence type="ECO:0000256" key="1">
    <source>
        <dbReference type="ARBA" id="ARBA00022679"/>
    </source>
</evidence>
<dbReference type="Pfam" id="PF04024">
    <property type="entry name" value="PspC"/>
    <property type="match status" value="1"/>
</dbReference>
<evidence type="ECO:0000256" key="5">
    <source>
        <dbReference type="SAM" id="Phobius"/>
    </source>
</evidence>
<comment type="caution">
    <text evidence="8">The sequence shown here is derived from an EMBL/GenBank/DDBJ whole genome shotgun (WGS) entry which is preliminary data.</text>
</comment>
<gene>
    <name evidence="8" type="ORF">JOF48_002090</name>
</gene>
<keyword evidence="5" id="KW-0812">Transmembrane</keyword>
<feature type="transmembrane region" description="Helical" evidence="5">
    <location>
        <begin position="40"/>
        <end position="60"/>
    </location>
</feature>
<dbReference type="Proteomes" id="UP000711614">
    <property type="component" value="Unassembled WGS sequence"/>
</dbReference>
<dbReference type="PANTHER" id="PTHR24421:SF61">
    <property type="entry name" value="OXYGEN SENSOR HISTIDINE KINASE NREB"/>
    <property type="match status" value="1"/>
</dbReference>
<feature type="region of interest" description="Disordered" evidence="4">
    <location>
        <begin position="403"/>
        <end position="424"/>
    </location>
</feature>
<evidence type="ECO:0000256" key="4">
    <source>
        <dbReference type="SAM" id="MobiDB-lite"/>
    </source>
</evidence>
<evidence type="ECO:0000313" key="8">
    <source>
        <dbReference type="EMBL" id="MBP2413291.1"/>
    </source>
</evidence>
<dbReference type="InterPro" id="IPR036890">
    <property type="entry name" value="HATPase_C_sf"/>
</dbReference>
<dbReference type="GO" id="GO:0016301">
    <property type="term" value="F:kinase activity"/>
    <property type="evidence" value="ECO:0007669"/>
    <property type="project" value="UniProtKB-KW"/>
</dbReference>